<keyword evidence="1" id="KW-1133">Transmembrane helix</keyword>
<organism evidence="2">
    <name type="scientific">Ixodes scapularis</name>
    <name type="common">Black-legged tick</name>
    <name type="synonym">Deer tick</name>
    <dbReference type="NCBI Taxonomy" id="6945"/>
    <lineage>
        <taxon>Eukaryota</taxon>
        <taxon>Metazoa</taxon>
        <taxon>Ecdysozoa</taxon>
        <taxon>Arthropoda</taxon>
        <taxon>Chelicerata</taxon>
        <taxon>Arachnida</taxon>
        <taxon>Acari</taxon>
        <taxon>Parasitiformes</taxon>
        <taxon>Ixodida</taxon>
        <taxon>Ixodoidea</taxon>
        <taxon>Ixodidae</taxon>
        <taxon>Ixodinae</taxon>
        <taxon>Ixodes</taxon>
    </lineage>
</organism>
<name>A0A4D5S1Y0_IXOSC</name>
<accession>A0A4D5S1Y0</accession>
<evidence type="ECO:0000313" key="2">
    <source>
        <dbReference type="EMBL" id="MOY43205.1"/>
    </source>
</evidence>
<protein>
    <submittedName>
        <fullName evidence="2">Uncharacterized protein</fullName>
    </submittedName>
</protein>
<keyword evidence="1" id="KW-0472">Membrane</keyword>
<feature type="transmembrane region" description="Helical" evidence="1">
    <location>
        <begin position="7"/>
        <end position="27"/>
    </location>
</feature>
<dbReference type="AlphaFoldDB" id="A0A4D5S1Y0"/>
<sequence>MALLREPVLRAIIFSVVCRPPCAFIIYGANQSLVRCCKLWSVAVHLCLVLLSVVCGRYFPHHFLYKGLFLSSHFFRIKKKQKW</sequence>
<proteinExistence type="predicted"/>
<evidence type="ECO:0000256" key="1">
    <source>
        <dbReference type="SAM" id="Phobius"/>
    </source>
</evidence>
<keyword evidence="1" id="KW-0812">Transmembrane</keyword>
<feature type="transmembrane region" description="Helical" evidence="1">
    <location>
        <begin position="39"/>
        <end position="59"/>
    </location>
</feature>
<reference evidence="2" key="1">
    <citation type="submission" date="2019-04" db="EMBL/GenBank/DDBJ databases">
        <title>An insight into the mialome of Ixodes scapularis.</title>
        <authorList>
            <person name="Ribeiro J.M."/>
            <person name="Mather T.N."/>
            <person name="Karim S."/>
        </authorList>
    </citation>
    <scope>NUCLEOTIDE SEQUENCE</scope>
</reference>
<dbReference type="EMBL" id="GHJT01009234">
    <property type="protein sequence ID" value="MOY43205.1"/>
    <property type="molecule type" value="Transcribed_RNA"/>
</dbReference>